<reference evidence="3" key="1">
    <citation type="journal article" date="2022" name="New Phytol.">
        <title>Evolutionary transition to the ectomycorrhizal habit in the genomes of a hyperdiverse lineage of mushroom-forming fungi.</title>
        <authorList>
            <person name="Looney B."/>
            <person name="Miyauchi S."/>
            <person name="Morin E."/>
            <person name="Drula E."/>
            <person name="Courty P.E."/>
            <person name="Kohler A."/>
            <person name="Kuo A."/>
            <person name="LaButti K."/>
            <person name="Pangilinan J."/>
            <person name="Lipzen A."/>
            <person name="Riley R."/>
            <person name="Andreopoulos W."/>
            <person name="He G."/>
            <person name="Johnson J."/>
            <person name="Nolan M."/>
            <person name="Tritt A."/>
            <person name="Barry K.W."/>
            <person name="Grigoriev I.V."/>
            <person name="Nagy L.G."/>
            <person name="Hibbett D."/>
            <person name="Henrissat B."/>
            <person name="Matheny P.B."/>
            <person name="Labbe J."/>
            <person name="Martin F.M."/>
        </authorList>
    </citation>
    <scope>NUCLEOTIDE SEQUENCE</scope>
    <source>
        <strain evidence="3">BPL690</strain>
    </source>
</reference>
<name>A0AAD4M1F4_9AGAM</name>
<dbReference type="InterPro" id="IPR046522">
    <property type="entry name" value="DUF6699"/>
</dbReference>
<evidence type="ECO:0000256" key="1">
    <source>
        <dbReference type="SAM" id="MobiDB-lite"/>
    </source>
</evidence>
<keyword evidence="4" id="KW-1185">Reference proteome</keyword>
<dbReference type="Pfam" id="PF20415">
    <property type="entry name" value="DUF6699"/>
    <property type="match status" value="1"/>
</dbReference>
<feature type="region of interest" description="Disordered" evidence="1">
    <location>
        <begin position="1"/>
        <end position="20"/>
    </location>
</feature>
<dbReference type="Proteomes" id="UP001203297">
    <property type="component" value="Unassembled WGS sequence"/>
</dbReference>
<dbReference type="AlphaFoldDB" id="A0AAD4M1F4"/>
<feature type="compositionally biased region" description="Basic and acidic residues" evidence="1">
    <location>
        <begin position="8"/>
        <end position="18"/>
    </location>
</feature>
<organism evidence="3 4">
    <name type="scientific">Multifurca ochricompacta</name>
    <dbReference type="NCBI Taxonomy" id="376703"/>
    <lineage>
        <taxon>Eukaryota</taxon>
        <taxon>Fungi</taxon>
        <taxon>Dikarya</taxon>
        <taxon>Basidiomycota</taxon>
        <taxon>Agaricomycotina</taxon>
        <taxon>Agaricomycetes</taxon>
        <taxon>Russulales</taxon>
        <taxon>Russulaceae</taxon>
        <taxon>Multifurca</taxon>
    </lineage>
</organism>
<evidence type="ECO:0000313" key="4">
    <source>
        <dbReference type="Proteomes" id="UP001203297"/>
    </source>
</evidence>
<feature type="domain" description="DUF6699" evidence="2">
    <location>
        <begin position="70"/>
        <end position="187"/>
    </location>
</feature>
<protein>
    <recommendedName>
        <fullName evidence="2">DUF6699 domain-containing protein</fullName>
    </recommendedName>
</protein>
<gene>
    <name evidence="3" type="ORF">B0F90DRAFT_681536</name>
</gene>
<comment type="caution">
    <text evidence="3">The sequence shown here is derived from an EMBL/GenBank/DDBJ whole genome shotgun (WGS) entry which is preliminary data.</text>
</comment>
<sequence length="244" mass="27638">MSGPGDSDCPRRRPEVDRGSGCLNCGRCGKLLASKRDSRAVRERRDEDEEVVAEEQKMTFHAQTELSFDISNQIVDHDFGLPAEEFYSPAVHPPVHVLVLENEQGYPHNIEVRASDKGPGIGVTVEDVLKTIGTDLRKSSSQREWTRLNDDRRREVGEAFEDRARTEEERSSGLRRIDYLRGRNRLEIFPRHSIPEDEEVMQSLSSARALWVLYLLHSPTYVMTNYSDTVSVAGPSDKGKARVV</sequence>
<dbReference type="EMBL" id="WTXG01000027">
    <property type="protein sequence ID" value="KAI0298653.1"/>
    <property type="molecule type" value="Genomic_DNA"/>
</dbReference>
<proteinExistence type="predicted"/>
<accession>A0AAD4M1F4</accession>
<evidence type="ECO:0000259" key="2">
    <source>
        <dbReference type="Pfam" id="PF20415"/>
    </source>
</evidence>
<evidence type="ECO:0000313" key="3">
    <source>
        <dbReference type="EMBL" id="KAI0298653.1"/>
    </source>
</evidence>